<dbReference type="STRING" id="1265861.BCAMP_01240"/>
<sequence length="92" mass="10498">MHGIGDYSFADIGAIVGLLTSAFSFVIWMLKKLVMDRLSFDMQTFKRSIDILAQTLDATTKRLDSAEKKLQEHTVLLAKHDVRITDLRKEEN</sequence>
<keyword evidence="2" id="KW-0812">Transmembrane</keyword>
<dbReference type="EMBL" id="AODH01000004">
    <property type="protein sequence ID" value="EUJ41987.1"/>
    <property type="molecule type" value="Genomic_DNA"/>
</dbReference>
<keyword evidence="2" id="KW-0472">Membrane</keyword>
<gene>
    <name evidence="3" type="ORF">BCAMP_01240</name>
</gene>
<evidence type="ECO:0000256" key="1">
    <source>
        <dbReference type="SAM" id="Coils"/>
    </source>
</evidence>
<comment type="caution">
    <text evidence="3">The sequence shown here is derived from an EMBL/GenBank/DDBJ whole genome shotgun (WGS) entry which is preliminary data.</text>
</comment>
<organism evidence="3 4">
    <name type="scientific">Brochothrix campestris FSL F6-1037</name>
    <dbReference type="NCBI Taxonomy" id="1265861"/>
    <lineage>
        <taxon>Bacteria</taxon>
        <taxon>Bacillati</taxon>
        <taxon>Bacillota</taxon>
        <taxon>Bacilli</taxon>
        <taxon>Bacillales</taxon>
        <taxon>Listeriaceae</taxon>
        <taxon>Brochothrix</taxon>
    </lineage>
</organism>
<dbReference type="AlphaFoldDB" id="W7CYG3"/>
<keyword evidence="1" id="KW-0175">Coiled coil</keyword>
<evidence type="ECO:0000313" key="3">
    <source>
        <dbReference type="EMBL" id="EUJ41987.1"/>
    </source>
</evidence>
<dbReference type="RefSeq" id="WP_035313004.1">
    <property type="nucleotide sequence ID" value="NZ_AODH01000004.1"/>
</dbReference>
<proteinExistence type="predicted"/>
<evidence type="ECO:0000256" key="2">
    <source>
        <dbReference type="SAM" id="Phobius"/>
    </source>
</evidence>
<accession>W7CYG3</accession>
<dbReference type="Proteomes" id="UP000019243">
    <property type="component" value="Unassembled WGS sequence"/>
</dbReference>
<reference evidence="3 4" key="1">
    <citation type="submission" date="2012-12" db="EMBL/GenBank/DDBJ databases">
        <title>Novel taxa of Listeriaceae from agricultural environments in the United States.</title>
        <authorList>
            <person name="den Bakker H.C."/>
            <person name="Allred A."/>
            <person name="Warchocki S."/>
            <person name="Wright E.M."/>
            <person name="Burrell A."/>
            <person name="Nightingale K.K."/>
            <person name="Kephart D."/>
            <person name="Wiedmann M."/>
        </authorList>
    </citation>
    <scope>NUCLEOTIDE SEQUENCE [LARGE SCALE GENOMIC DNA]</scope>
    <source>
        <strain evidence="3 4">FSL F6-1037</strain>
    </source>
</reference>
<name>W7CYG3_9LIST</name>
<keyword evidence="2" id="KW-1133">Transmembrane helix</keyword>
<keyword evidence="4" id="KW-1185">Reference proteome</keyword>
<feature type="coiled-coil region" evidence="1">
    <location>
        <begin position="49"/>
        <end position="76"/>
    </location>
</feature>
<evidence type="ECO:0000313" key="4">
    <source>
        <dbReference type="Proteomes" id="UP000019243"/>
    </source>
</evidence>
<protein>
    <submittedName>
        <fullName evidence="3">Uncharacterized protein</fullName>
    </submittedName>
</protein>
<feature type="transmembrane region" description="Helical" evidence="2">
    <location>
        <begin position="12"/>
        <end position="30"/>
    </location>
</feature>